<reference evidence="1 2" key="1">
    <citation type="submission" date="2018-04" db="EMBL/GenBank/DDBJ databases">
        <authorList>
            <person name="Zhang X."/>
            <person name="Yuan J."/>
            <person name="Li F."/>
            <person name="Xiang J."/>
        </authorList>
    </citation>
    <scope>NUCLEOTIDE SEQUENCE [LARGE SCALE GENOMIC DNA]</scope>
    <source>
        <tissue evidence="1">Muscle</tissue>
    </source>
</reference>
<dbReference type="Proteomes" id="UP000283509">
    <property type="component" value="Unassembled WGS sequence"/>
</dbReference>
<reference evidence="1 2" key="2">
    <citation type="submission" date="2019-01" db="EMBL/GenBank/DDBJ databases">
        <title>The decoding of complex shrimp genome reveals the adaptation for benthos swimmer, frequently molting mechanism and breeding impact on genome.</title>
        <authorList>
            <person name="Sun Y."/>
            <person name="Gao Y."/>
            <person name="Yu Y."/>
        </authorList>
    </citation>
    <scope>NUCLEOTIDE SEQUENCE [LARGE SCALE GENOMIC DNA]</scope>
    <source>
        <tissue evidence="1">Muscle</tissue>
    </source>
</reference>
<evidence type="ECO:0000313" key="2">
    <source>
        <dbReference type="Proteomes" id="UP000283509"/>
    </source>
</evidence>
<organism evidence="1 2">
    <name type="scientific">Penaeus vannamei</name>
    <name type="common">Whiteleg shrimp</name>
    <name type="synonym">Litopenaeus vannamei</name>
    <dbReference type="NCBI Taxonomy" id="6689"/>
    <lineage>
        <taxon>Eukaryota</taxon>
        <taxon>Metazoa</taxon>
        <taxon>Ecdysozoa</taxon>
        <taxon>Arthropoda</taxon>
        <taxon>Crustacea</taxon>
        <taxon>Multicrustacea</taxon>
        <taxon>Malacostraca</taxon>
        <taxon>Eumalacostraca</taxon>
        <taxon>Eucarida</taxon>
        <taxon>Decapoda</taxon>
        <taxon>Dendrobranchiata</taxon>
        <taxon>Penaeoidea</taxon>
        <taxon>Penaeidae</taxon>
        <taxon>Penaeus</taxon>
    </lineage>
</organism>
<dbReference type="AlphaFoldDB" id="A0A3R7QXX3"/>
<accession>A0A3R7QXX3</accession>
<gene>
    <name evidence="1" type="ORF">C7M84_024342</name>
</gene>
<protein>
    <submittedName>
        <fullName evidence="1">Uncharacterized protein</fullName>
    </submittedName>
</protein>
<dbReference type="STRING" id="6689.A0A3R7QXX3"/>
<dbReference type="EMBL" id="QCYY01000817">
    <property type="protein sequence ID" value="ROT82487.1"/>
    <property type="molecule type" value="Genomic_DNA"/>
</dbReference>
<sequence>MSLPFEFYAIIFKCYLFADSCLLPLQLGSTSMAKLLAVFLVASLAIVHASVVTQCYTCMGYDSSLPYNNLTNNPYCVSESFEASKVPKRDSPSGFCAAEAVRAENVGEWTARGGIQVLSSRDNYIYDASYVCKGNLCNDKPISSAGTPVHLLPLLLIPVAIWFEKKGGTPAGSAGTPLLPLPSLLIHPPLYHRAECQASPSSLFKPKPSLPSSPVLLPSSPVAQSLLAQAQSFSLLAQSLLAHSSPVLLLLAQSTQSFSLLAQSFSLLPSLLAQSFSLLAQSFSLLAQSFSLLAHPVIAQSFSLPSPFSLLAQSFSLLSPVLLPSSPSFSLLAQSFSLLAQSFSLF</sequence>
<comment type="caution">
    <text evidence="1">The sequence shown here is derived from an EMBL/GenBank/DDBJ whole genome shotgun (WGS) entry which is preliminary data.</text>
</comment>
<name>A0A3R7QXX3_PENVA</name>
<evidence type="ECO:0000313" key="1">
    <source>
        <dbReference type="EMBL" id="ROT82487.1"/>
    </source>
</evidence>
<dbReference type="OrthoDB" id="6375451at2759"/>
<proteinExistence type="predicted"/>
<keyword evidence="2" id="KW-1185">Reference proteome</keyword>